<dbReference type="EMBL" id="JAMYWD010000007">
    <property type="protein sequence ID" value="KAJ4967144.1"/>
    <property type="molecule type" value="Genomic_DNA"/>
</dbReference>
<comment type="caution">
    <text evidence="1">The sequence shown here is derived from an EMBL/GenBank/DDBJ whole genome shotgun (WGS) entry which is preliminary data.</text>
</comment>
<protein>
    <submittedName>
        <fullName evidence="1">Uncharacterized protein</fullName>
    </submittedName>
</protein>
<accession>A0A9Q0KB13</accession>
<gene>
    <name evidence="1" type="ORF">NE237_018993</name>
</gene>
<dbReference type="AlphaFoldDB" id="A0A9Q0KB13"/>
<dbReference type="Proteomes" id="UP001141806">
    <property type="component" value="Unassembled WGS sequence"/>
</dbReference>
<evidence type="ECO:0000313" key="2">
    <source>
        <dbReference type="Proteomes" id="UP001141806"/>
    </source>
</evidence>
<keyword evidence="2" id="KW-1185">Reference proteome</keyword>
<organism evidence="1 2">
    <name type="scientific">Protea cynaroides</name>
    <dbReference type="NCBI Taxonomy" id="273540"/>
    <lineage>
        <taxon>Eukaryota</taxon>
        <taxon>Viridiplantae</taxon>
        <taxon>Streptophyta</taxon>
        <taxon>Embryophyta</taxon>
        <taxon>Tracheophyta</taxon>
        <taxon>Spermatophyta</taxon>
        <taxon>Magnoliopsida</taxon>
        <taxon>Proteales</taxon>
        <taxon>Proteaceae</taxon>
        <taxon>Protea</taxon>
    </lineage>
</organism>
<sequence length="104" mass="11934">MRQGNTIAGLATHLSSLLLSINESSNLTISTRTIATRWLTARPSIQNEDRMNESKLLFSNTGSRVDLRKEWNKGQTHPHQYDRGRKTIEILIERELANIREGKF</sequence>
<evidence type="ECO:0000313" key="1">
    <source>
        <dbReference type="EMBL" id="KAJ4967144.1"/>
    </source>
</evidence>
<proteinExistence type="predicted"/>
<reference evidence="1" key="1">
    <citation type="journal article" date="2023" name="Plant J.">
        <title>The genome of the king protea, Protea cynaroides.</title>
        <authorList>
            <person name="Chang J."/>
            <person name="Duong T.A."/>
            <person name="Schoeman C."/>
            <person name="Ma X."/>
            <person name="Roodt D."/>
            <person name="Barker N."/>
            <person name="Li Z."/>
            <person name="Van de Peer Y."/>
            <person name="Mizrachi E."/>
        </authorList>
    </citation>
    <scope>NUCLEOTIDE SEQUENCE</scope>
    <source>
        <tissue evidence="1">Young leaves</tissue>
    </source>
</reference>
<name>A0A9Q0KB13_9MAGN</name>